<reference evidence="1" key="1">
    <citation type="submission" date="2014-11" db="EMBL/GenBank/DDBJ databases">
        <authorList>
            <person name="Amaro Gonzalez C."/>
        </authorList>
    </citation>
    <scope>NUCLEOTIDE SEQUENCE</scope>
</reference>
<reference evidence="1" key="2">
    <citation type="journal article" date="2015" name="Fish Shellfish Immunol.">
        <title>Early steps in the European eel (Anguilla anguilla)-Vibrio vulnificus interaction in the gills: Role of the RtxA13 toxin.</title>
        <authorList>
            <person name="Callol A."/>
            <person name="Pajuelo D."/>
            <person name="Ebbesson L."/>
            <person name="Teles M."/>
            <person name="MacKenzie S."/>
            <person name="Amaro C."/>
        </authorList>
    </citation>
    <scope>NUCLEOTIDE SEQUENCE</scope>
</reference>
<protein>
    <submittedName>
        <fullName evidence="1">Uncharacterized protein</fullName>
    </submittedName>
</protein>
<organism evidence="1">
    <name type="scientific">Anguilla anguilla</name>
    <name type="common">European freshwater eel</name>
    <name type="synonym">Muraena anguilla</name>
    <dbReference type="NCBI Taxonomy" id="7936"/>
    <lineage>
        <taxon>Eukaryota</taxon>
        <taxon>Metazoa</taxon>
        <taxon>Chordata</taxon>
        <taxon>Craniata</taxon>
        <taxon>Vertebrata</taxon>
        <taxon>Euteleostomi</taxon>
        <taxon>Actinopterygii</taxon>
        <taxon>Neopterygii</taxon>
        <taxon>Teleostei</taxon>
        <taxon>Anguilliformes</taxon>
        <taxon>Anguillidae</taxon>
        <taxon>Anguilla</taxon>
    </lineage>
</organism>
<sequence>MVCPRICTDGSLGNFIVQIKITVVT</sequence>
<accession>A0A0E9SZP0</accession>
<proteinExistence type="predicted"/>
<dbReference type="AlphaFoldDB" id="A0A0E9SZP0"/>
<dbReference type="EMBL" id="GBXM01061806">
    <property type="protein sequence ID" value="JAH46771.1"/>
    <property type="molecule type" value="Transcribed_RNA"/>
</dbReference>
<name>A0A0E9SZP0_ANGAN</name>
<evidence type="ECO:0000313" key="1">
    <source>
        <dbReference type="EMBL" id="JAH46771.1"/>
    </source>
</evidence>